<dbReference type="SUPFAM" id="SSF51735">
    <property type="entry name" value="NAD(P)-binding Rossmann-fold domains"/>
    <property type="match status" value="1"/>
</dbReference>
<evidence type="ECO:0000256" key="1">
    <source>
        <dbReference type="ARBA" id="ARBA00006484"/>
    </source>
</evidence>
<protein>
    <submittedName>
        <fullName evidence="3">Uncharacterized protein</fullName>
    </submittedName>
</protein>
<dbReference type="InterPro" id="IPR020904">
    <property type="entry name" value="Sc_DH/Rdtase_CS"/>
</dbReference>
<dbReference type="AlphaFoldDB" id="A0A815KWU6"/>
<organism evidence="3 5">
    <name type="scientific">Didymodactylos carnosus</name>
    <dbReference type="NCBI Taxonomy" id="1234261"/>
    <lineage>
        <taxon>Eukaryota</taxon>
        <taxon>Metazoa</taxon>
        <taxon>Spiralia</taxon>
        <taxon>Gnathifera</taxon>
        <taxon>Rotifera</taxon>
        <taxon>Eurotatoria</taxon>
        <taxon>Bdelloidea</taxon>
        <taxon>Philodinida</taxon>
        <taxon>Philodinidae</taxon>
        <taxon>Didymodactylos</taxon>
    </lineage>
</organism>
<dbReference type="Gene3D" id="3.40.50.720">
    <property type="entry name" value="NAD(P)-binding Rossmann-like Domain"/>
    <property type="match status" value="1"/>
</dbReference>
<evidence type="ECO:0000313" key="5">
    <source>
        <dbReference type="Proteomes" id="UP000663829"/>
    </source>
</evidence>
<accession>A0A815KWU6</accession>
<proteinExistence type="inferred from homology"/>
<dbReference type="GO" id="GO:0016491">
    <property type="term" value="F:oxidoreductase activity"/>
    <property type="evidence" value="ECO:0007669"/>
    <property type="project" value="UniProtKB-KW"/>
</dbReference>
<evidence type="ECO:0000313" key="3">
    <source>
        <dbReference type="EMBL" id="CAF1402106.1"/>
    </source>
</evidence>
<sequence length="123" mass="13662">MDSWHQVTNVNLNEAFYVMKYGLEQTVKQNSNGAVIINTSSIAGIFPQGDNPAYNCSKAALIRLTKEAARHYVQWKVASITPVYKKGDSSFIENYRPISLLCVGEGRHREPGEEEQAVCANAL</sequence>
<comment type="similarity">
    <text evidence="1">Belongs to the short-chain dehydrogenases/reductases (SDR) family.</text>
</comment>
<dbReference type="PROSITE" id="PS00061">
    <property type="entry name" value="ADH_SHORT"/>
    <property type="match status" value="1"/>
</dbReference>
<name>A0A815KWU6_9BILA</name>
<reference evidence="3" key="1">
    <citation type="submission" date="2021-02" db="EMBL/GenBank/DDBJ databases">
        <authorList>
            <person name="Nowell W R."/>
        </authorList>
    </citation>
    <scope>NUCLEOTIDE SEQUENCE</scope>
</reference>
<dbReference type="EMBL" id="CAJOBC010083010">
    <property type="protein sequence ID" value="CAF4295446.1"/>
    <property type="molecule type" value="Genomic_DNA"/>
</dbReference>
<dbReference type="PANTHER" id="PTHR24321">
    <property type="entry name" value="DEHYDROGENASES, SHORT CHAIN"/>
    <property type="match status" value="1"/>
</dbReference>
<dbReference type="EMBL" id="CAJNOQ010017590">
    <property type="protein sequence ID" value="CAF1402106.1"/>
    <property type="molecule type" value="Genomic_DNA"/>
</dbReference>
<dbReference type="Pfam" id="PF00106">
    <property type="entry name" value="adh_short"/>
    <property type="match status" value="1"/>
</dbReference>
<dbReference type="Proteomes" id="UP000663829">
    <property type="component" value="Unassembled WGS sequence"/>
</dbReference>
<gene>
    <name evidence="3" type="ORF">GPM918_LOCUS33296</name>
    <name evidence="4" type="ORF">SRO942_LOCUS33977</name>
</gene>
<dbReference type="InterPro" id="IPR002347">
    <property type="entry name" value="SDR_fam"/>
</dbReference>
<dbReference type="PANTHER" id="PTHR24321:SF15">
    <property type="entry name" value="OXIDOREDUCTASE UCPA"/>
    <property type="match status" value="1"/>
</dbReference>
<evidence type="ECO:0000313" key="4">
    <source>
        <dbReference type="EMBL" id="CAF4295446.1"/>
    </source>
</evidence>
<keyword evidence="5" id="KW-1185">Reference proteome</keyword>
<dbReference type="OrthoDB" id="416454at2759"/>
<dbReference type="Proteomes" id="UP000681722">
    <property type="component" value="Unassembled WGS sequence"/>
</dbReference>
<keyword evidence="2" id="KW-0560">Oxidoreductase</keyword>
<evidence type="ECO:0000256" key="2">
    <source>
        <dbReference type="ARBA" id="ARBA00023002"/>
    </source>
</evidence>
<comment type="caution">
    <text evidence="3">The sequence shown here is derived from an EMBL/GenBank/DDBJ whole genome shotgun (WGS) entry which is preliminary data.</text>
</comment>
<dbReference type="InterPro" id="IPR036291">
    <property type="entry name" value="NAD(P)-bd_dom_sf"/>
</dbReference>
<dbReference type="CDD" id="cd05233">
    <property type="entry name" value="SDR_c"/>
    <property type="match status" value="1"/>
</dbReference>